<evidence type="ECO:0000256" key="3">
    <source>
        <dbReference type="ARBA" id="ARBA00022960"/>
    </source>
</evidence>
<dbReference type="AlphaFoldDB" id="A0A5C6M1Y0"/>
<organism evidence="7 8">
    <name type="scientific">Planctomyces bekefii</name>
    <dbReference type="NCBI Taxonomy" id="1653850"/>
    <lineage>
        <taxon>Bacteria</taxon>
        <taxon>Pseudomonadati</taxon>
        <taxon>Planctomycetota</taxon>
        <taxon>Planctomycetia</taxon>
        <taxon>Planctomycetales</taxon>
        <taxon>Planctomycetaceae</taxon>
        <taxon>Planctomyces</taxon>
    </lineage>
</organism>
<dbReference type="GO" id="GO:0032153">
    <property type="term" value="C:cell division site"/>
    <property type="evidence" value="ECO:0007669"/>
    <property type="project" value="TreeGrafter"/>
</dbReference>
<dbReference type="Pfam" id="PF01098">
    <property type="entry name" value="FTSW_RODA_SPOVE"/>
    <property type="match status" value="1"/>
</dbReference>
<gene>
    <name evidence="7" type="ORF">E3A20_28280</name>
</gene>
<evidence type="ECO:0008006" key="9">
    <source>
        <dbReference type="Google" id="ProtNLM"/>
    </source>
</evidence>
<dbReference type="GO" id="GO:0005886">
    <property type="term" value="C:plasma membrane"/>
    <property type="evidence" value="ECO:0007669"/>
    <property type="project" value="TreeGrafter"/>
</dbReference>
<dbReference type="GO" id="GO:0015648">
    <property type="term" value="F:lipid-linked peptidoglycan transporter activity"/>
    <property type="evidence" value="ECO:0007669"/>
    <property type="project" value="TreeGrafter"/>
</dbReference>
<keyword evidence="5 6" id="KW-0472">Membrane</keyword>
<evidence type="ECO:0000256" key="1">
    <source>
        <dbReference type="ARBA" id="ARBA00004141"/>
    </source>
</evidence>
<keyword evidence="8" id="KW-1185">Reference proteome</keyword>
<evidence type="ECO:0000256" key="2">
    <source>
        <dbReference type="ARBA" id="ARBA00022692"/>
    </source>
</evidence>
<dbReference type="PANTHER" id="PTHR30474">
    <property type="entry name" value="CELL CYCLE PROTEIN"/>
    <property type="match status" value="1"/>
</dbReference>
<evidence type="ECO:0000256" key="6">
    <source>
        <dbReference type="SAM" id="Phobius"/>
    </source>
</evidence>
<comment type="subcellular location">
    <subcellularLocation>
        <location evidence="1">Membrane</location>
        <topology evidence="1">Multi-pass membrane protein</topology>
    </subcellularLocation>
</comment>
<accession>A0A5C6M1Y0</accession>
<feature type="transmembrane region" description="Helical" evidence="6">
    <location>
        <begin position="68"/>
        <end position="85"/>
    </location>
</feature>
<comment type="caution">
    <text evidence="7">The sequence shown here is derived from an EMBL/GenBank/DDBJ whole genome shotgun (WGS) entry which is preliminary data.</text>
</comment>
<dbReference type="InterPro" id="IPR001182">
    <property type="entry name" value="FtsW/RodA"/>
</dbReference>
<protein>
    <recommendedName>
        <fullName evidence="9">Cell division protein FtsW</fullName>
    </recommendedName>
</protein>
<keyword evidence="3" id="KW-0133">Cell shape</keyword>
<name>A0A5C6M1Y0_9PLAN</name>
<feature type="transmembrane region" description="Helical" evidence="6">
    <location>
        <begin position="35"/>
        <end position="56"/>
    </location>
</feature>
<proteinExistence type="predicted"/>
<dbReference type="GO" id="GO:0051301">
    <property type="term" value="P:cell division"/>
    <property type="evidence" value="ECO:0007669"/>
    <property type="project" value="InterPro"/>
</dbReference>
<keyword evidence="2 6" id="KW-0812">Transmembrane</keyword>
<feature type="non-terminal residue" evidence="7">
    <location>
        <position position="137"/>
    </location>
</feature>
<reference evidence="7 8" key="1">
    <citation type="submission" date="2019-08" db="EMBL/GenBank/DDBJ databases">
        <title>100 year-old enigma solved: identification of Planctomyces bekefii, the type genus and species of the phylum Planctomycetes.</title>
        <authorList>
            <person name="Svetlana D.N."/>
            <person name="Overmann J."/>
        </authorList>
    </citation>
    <scope>NUCLEOTIDE SEQUENCE [LARGE SCALE GENOMIC DNA]</scope>
    <source>
        <strain evidence="7">Phe10_nw2017</strain>
    </source>
</reference>
<dbReference type="GO" id="GO:0008360">
    <property type="term" value="P:regulation of cell shape"/>
    <property type="evidence" value="ECO:0007669"/>
    <property type="project" value="UniProtKB-KW"/>
</dbReference>
<reference evidence="7 8" key="2">
    <citation type="submission" date="2019-08" db="EMBL/GenBank/DDBJ databases">
        <authorList>
            <person name="Henke P."/>
        </authorList>
    </citation>
    <scope>NUCLEOTIDE SEQUENCE [LARGE SCALE GENOMIC DNA]</scope>
    <source>
        <strain evidence="7">Phe10_nw2017</strain>
    </source>
</reference>
<dbReference type="EMBL" id="SRHE01000875">
    <property type="protein sequence ID" value="TWW08042.1"/>
    <property type="molecule type" value="Genomic_DNA"/>
</dbReference>
<evidence type="ECO:0000313" key="8">
    <source>
        <dbReference type="Proteomes" id="UP000321083"/>
    </source>
</evidence>
<keyword evidence="4 6" id="KW-1133">Transmembrane helix</keyword>
<dbReference type="Proteomes" id="UP000321083">
    <property type="component" value="Unassembled WGS sequence"/>
</dbReference>
<evidence type="ECO:0000256" key="5">
    <source>
        <dbReference type="ARBA" id="ARBA00023136"/>
    </source>
</evidence>
<sequence>MESRAEIDALKNVSRHLDGPPSSRMEDEIFSRKPVYTIALLVMMGFLLVSGAFNIYSASGGDSIFTSHMKHMCLGLMAFFMLSMVVQPKHLNASTYWLYGAICILLVTVLVIGHIGGGSRRWITFGPLNGQPSELAK</sequence>
<feature type="transmembrane region" description="Helical" evidence="6">
    <location>
        <begin position="97"/>
        <end position="115"/>
    </location>
</feature>
<evidence type="ECO:0000313" key="7">
    <source>
        <dbReference type="EMBL" id="TWW08042.1"/>
    </source>
</evidence>
<evidence type="ECO:0000256" key="4">
    <source>
        <dbReference type="ARBA" id="ARBA00022989"/>
    </source>
</evidence>